<protein>
    <submittedName>
        <fullName evidence="1">Uncharacterized protein</fullName>
    </submittedName>
</protein>
<dbReference type="EMBL" id="GBRH01177884">
    <property type="protein sequence ID" value="JAE20012.1"/>
    <property type="molecule type" value="Transcribed_RNA"/>
</dbReference>
<dbReference type="AlphaFoldDB" id="A0A0A9G683"/>
<reference evidence="1" key="1">
    <citation type="submission" date="2014-09" db="EMBL/GenBank/DDBJ databases">
        <authorList>
            <person name="Magalhaes I.L.F."/>
            <person name="Oliveira U."/>
            <person name="Santos F.R."/>
            <person name="Vidigal T.H.D.A."/>
            <person name="Brescovit A.D."/>
            <person name="Santos A.J."/>
        </authorList>
    </citation>
    <scope>NUCLEOTIDE SEQUENCE</scope>
    <source>
        <tissue evidence="1">Shoot tissue taken approximately 20 cm above the soil surface</tissue>
    </source>
</reference>
<evidence type="ECO:0000313" key="1">
    <source>
        <dbReference type="EMBL" id="JAE20012.1"/>
    </source>
</evidence>
<sequence>MELAKLKEYLLLKGSSAVKESHGTDDYLKVIPGHDQQGMLKTMLKRTSLSHWIRKDSSNIGHGSSLGNDHTICKEHSLDIARLKVENATLLESVGTVERLTSSVRRLHIVLMKAGWCYFS</sequence>
<organism evidence="1">
    <name type="scientific">Arundo donax</name>
    <name type="common">Giant reed</name>
    <name type="synonym">Donax arundinaceus</name>
    <dbReference type="NCBI Taxonomy" id="35708"/>
    <lineage>
        <taxon>Eukaryota</taxon>
        <taxon>Viridiplantae</taxon>
        <taxon>Streptophyta</taxon>
        <taxon>Embryophyta</taxon>
        <taxon>Tracheophyta</taxon>
        <taxon>Spermatophyta</taxon>
        <taxon>Magnoliopsida</taxon>
        <taxon>Liliopsida</taxon>
        <taxon>Poales</taxon>
        <taxon>Poaceae</taxon>
        <taxon>PACMAD clade</taxon>
        <taxon>Arundinoideae</taxon>
        <taxon>Arundineae</taxon>
        <taxon>Arundo</taxon>
    </lineage>
</organism>
<dbReference type="PANTHER" id="PTHR35712:SF1">
    <property type="entry name" value="MYOSIN HEAVY CHAIN-LIKE PROTEIN"/>
    <property type="match status" value="1"/>
</dbReference>
<name>A0A0A9G683_ARUDO</name>
<proteinExistence type="predicted"/>
<accession>A0A0A9G683</accession>
<dbReference type="PANTHER" id="PTHR35712">
    <property type="entry name" value="MYOSIN HEAVY CHAIN-LIKE PROTEIN"/>
    <property type="match status" value="1"/>
</dbReference>
<reference evidence="1" key="2">
    <citation type="journal article" date="2015" name="Data Brief">
        <title>Shoot transcriptome of the giant reed, Arundo donax.</title>
        <authorList>
            <person name="Barrero R.A."/>
            <person name="Guerrero F.D."/>
            <person name="Moolhuijzen P."/>
            <person name="Goolsby J.A."/>
            <person name="Tidwell J."/>
            <person name="Bellgard S.E."/>
            <person name="Bellgard M.I."/>
        </authorList>
    </citation>
    <scope>NUCLEOTIDE SEQUENCE</scope>
    <source>
        <tissue evidence="1">Shoot tissue taken approximately 20 cm above the soil surface</tissue>
    </source>
</reference>